<organism evidence="2">
    <name type="scientific">Eutreptiella gymnastica</name>
    <dbReference type="NCBI Taxonomy" id="73025"/>
    <lineage>
        <taxon>Eukaryota</taxon>
        <taxon>Discoba</taxon>
        <taxon>Euglenozoa</taxon>
        <taxon>Euglenida</taxon>
        <taxon>Spirocuta</taxon>
        <taxon>Euglenophyceae</taxon>
        <taxon>Eutreptiales</taxon>
        <taxon>Eutreptiaceae</taxon>
        <taxon>Eutreptiella</taxon>
    </lineage>
</organism>
<feature type="compositionally biased region" description="Polar residues" evidence="1">
    <location>
        <begin position="83"/>
        <end position="94"/>
    </location>
</feature>
<feature type="region of interest" description="Disordered" evidence="1">
    <location>
        <begin position="287"/>
        <end position="327"/>
    </location>
</feature>
<feature type="region of interest" description="Disordered" evidence="1">
    <location>
        <begin position="242"/>
        <end position="270"/>
    </location>
</feature>
<sequence length="327" mass="34985">MAVYWGSPPPKPPWMLKGEARRSPSPTVLAAPQPQGAKGASGTAAAPRSRTPERRIPLQAKQSPALVNDVPGPKSPSVATGLHLTQPQSQEMDQGSSIRGSPKKGSPKKSSTPTKSSTPALPTITAIRAGPLPDMSSEDPDSPLRALREIMSAQRRRGERQPDWEKASCALYSPPPPEGPIMVVPFDARNLRPGPHIEVVNEALEFRIRQREQKLQLQAESRLAAQKRAAVTMVEVLAPIAMPTPSQRPSPVAQYQLPPSRQLRSPSPLLPQTRRSAVAALRGIASLQPHQSQDCPGAAPGTLPRLMGTPTPRCASSSPTWMSVASP</sequence>
<feature type="compositionally biased region" description="Low complexity" evidence="1">
    <location>
        <begin position="108"/>
        <end position="119"/>
    </location>
</feature>
<reference evidence="2" key="1">
    <citation type="submission" date="2021-01" db="EMBL/GenBank/DDBJ databases">
        <authorList>
            <person name="Corre E."/>
            <person name="Pelletier E."/>
            <person name="Niang G."/>
            <person name="Scheremetjew M."/>
            <person name="Finn R."/>
            <person name="Kale V."/>
            <person name="Holt S."/>
            <person name="Cochrane G."/>
            <person name="Meng A."/>
            <person name="Brown T."/>
            <person name="Cohen L."/>
        </authorList>
    </citation>
    <scope>NUCLEOTIDE SEQUENCE</scope>
    <source>
        <strain evidence="2">NIES-381</strain>
    </source>
</reference>
<dbReference type="EMBL" id="HBGA01030342">
    <property type="protein sequence ID" value="CAD8999952.1"/>
    <property type="molecule type" value="Transcribed_RNA"/>
</dbReference>
<feature type="compositionally biased region" description="Polar residues" evidence="1">
    <location>
        <begin position="314"/>
        <end position="327"/>
    </location>
</feature>
<evidence type="ECO:0000256" key="1">
    <source>
        <dbReference type="SAM" id="MobiDB-lite"/>
    </source>
</evidence>
<dbReference type="AlphaFoldDB" id="A0A7S1N674"/>
<name>A0A7S1N674_9EUGL</name>
<feature type="region of interest" description="Disordered" evidence="1">
    <location>
        <begin position="1"/>
        <end position="142"/>
    </location>
</feature>
<feature type="region of interest" description="Disordered" evidence="1">
    <location>
        <begin position="154"/>
        <end position="178"/>
    </location>
</feature>
<protein>
    <submittedName>
        <fullName evidence="2">Uncharacterized protein</fullName>
    </submittedName>
</protein>
<accession>A0A7S1N674</accession>
<evidence type="ECO:0000313" key="2">
    <source>
        <dbReference type="EMBL" id="CAD8999952.1"/>
    </source>
</evidence>
<gene>
    <name evidence="2" type="ORF">EGYM00392_LOCUS11025</name>
</gene>
<proteinExistence type="predicted"/>
<feature type="compositionally biased region" description="Low complexity" evidence="1">
    <location>
        <begin position="256"/>
        <end position="270"/>
    </location>
</feature>